<reference evidence="9 10" key="1">
    <citation type="submission" date="2020-07" db="EMBL/GenBank/DDBJ databases">
        <title>Characterization and genome sequencing of isolate MD1, a novel member within the family Lachnospiraceae.</title>
        <authorList>
            <person name="Rettenmaier R."/>
            <person name="Di Bello L."/>
            <person name="Zinser C."/>
            <person name="Scheitz K."/>
            <person name="Liebl W."/>
            <person name="Zverlov V."/>
        </authorList>
    </citation>
    <scope>NUCLEOTIDE SEQUENCE [LARGE SCALE GENOMIC DNA]</scope>
    <source>
        <strain evidence="9 10">MD1</strain>
    </source>
</reference>
<evidence type="ECO:0000256" key="3">
    <source>
        <dbReference type="ARBA" id="ARBA00022448"/>
    </source>
</evidence>
<keyword evidence="6 8" id="KW-1133">Transmembrane helix</keyword>
<comment type="caution">
    <text evidence="9">The sequence shown here is derived from an EMBL/GenBank/DDBJ whole genome shotgun (WGS) entry which is preliminary data.</text>
</comment>
<comment type="subcellular location">
    <subcellularLocation>
        <location evidence="1">Cell membrane</location>
        <topology evidence="1">Multi-pass membrane protein</topology>
    </subcellularLocation>
</comment>
<dbReference type="Proteomes" id="UP000574276">
    <property type="component" value="Unassembled WGS sequence"/>
</dbReference>
<evidence type="ECO:0000256" key="8">
    <source>
        <dbReference type="SAM" id="Phobius"/>
    </source>
</evidence>
<gene>
    <name evidence="9" type="ORF">H0486_01760</name>
</gene>
<protein>
    <submittedName>
        <fullName evidence="9">AEC family transporter</fullName>
    </submittedName>
</protein>
<dbReference type="Pfam" id="PF03547">
    <property type="entry name" value="Mem_trans"/>
    <property type="match status" value="1"/>
</dbReference>
<evidence type="ECO:0000256" key="4">
    <source>
        <dbReference type="ARBA" id="ARBA00022475"/>
    </source>
</evidence>
<dbReference type="InterPro" id="IPR004776">
    <property type="entry name" value="Mem_transp_PIN-like"/>
</dbReference>
<feature type="transmembrane region" description="Helical" evidence="8">
    <location>
        <begin position="118"/>
        <end position="137"/>
    </location>
</feature>
<evidence type="ECO:0000256" key="6">
    <source>
        <dbReference type="ARBA" id="ARBA00022989"/>
    </source>
</evidence>
<feature type="transmembrane region" description="Helical" evidence="8">
    <location>
        <begin position="238"/>
        <end position="263"/>
    </location>
</feature>
<dbReference type="EMBL" id="JACEGA010000001">
    <property type="protein sequence ID" value="MBB2181601.1"/>
    <property type="molecule type" value="Genomic_DNA"/>
</dbReference>
<keyword evidence="5 8" id="KW-0812">Transmembrane</keyword>
<feature type="transmembrane region" description="Helical" evidence="8">
    <location>
        <begin position="143"/>
        <end position="163"/>
    </location>
</feature>
<keyword evidence="7 8" id="KW-0472">Membrane</keyword>
<dbReference type="RefSeq" id="WP_228351372.1">
    <property type="nucleotide sequence ID" value="NZ_JACEGA010000001.1"/>
</dbReference>
<evidence type="ECO:0000313" key="10">
    <source>
        <dbReference type="Proteomes" id="UP000574276"/>
    </source>
</evidence>
<keyword evidence="3" id="KW-0813">Transport</keyword>
<feature type="transmembrane region" description="Helical" evidence="8">
    <location>
        <begin position="83"/>
        <end position="106"/>
    </location>
</feature>
<accession>A0A839JYP5</accession>
<sequence length="327" mass="36466">MKCEINERDMTDLNNIILAFSVVFPLMLMMFVGYILRRRHITDEPSLQVMNKMVFRFFLPLLLFLNIYSLKPEEAMNKANSRLLILAFLCIIGAVVLTHLILSLFIKDKKKRSVMIQGIFRSNLVIFGIPITASIYGDDRIGIVSMLAAFVVPLFNILAVVVLESYRGSRVNIKQLLIGLIKNPLIIVAFLGFLCQIIRWQIPDFILSSLQSMSKVATPLAFVVLGGTFQFSRLSKNLTYLIITIIGKLILIPSIVLTIALLLGFRNEALVALIGAFASPTAVSSFNMAIEMDADGELAGQVVVISSILSILTIFIWILILKTLQVI</sequence>
<evidence type="ECO:0000256" key="1">
    <source>
        <dbReference type="ARBA" id="ARBA00004651"/>
    </source>
</evidence>
<comment type="similarity">
    <text evidence="2">Belongs to the auxin efflux carrier (TC 2.A.69) family.</text>
</comment>
<feature type="transmembrane region" description="Helical" evidence="8">
    <location>
        <begin position="16"/>
        <end position="34"/>
    </location>
</feature>
<dbReference type="GO" id="GO:0055085">
    <property type="term" value="P:transmembrane transport"/>
    <property type="evidence" value="ECO:0007669"/>
    <property type="project" value="InterPro"/>
</dbReference>
<evidence type="ECO:0000256" key="2">
    <source>
        <dbReference type="ARBA" id="ARBA00010145"/>
    </source>
</evidence>
<dbReference type="PANTHER" id="PTHR36838:SF4">
    <property type="entry name" value="AUXIN EFFLUX CARRIER FAMILY PROTEIN"/>
    <property type="match status" value="1"/>
</dbReference>
<feature type="transmembrane region" description="Helical" evidence="8">
    <location>
        <begin position="302"/>
        <end position="321"/>
    </location>
</feature>
<feature type="transmembrane region" description="Helical" evidence="8">
    <location>
        <begin position="184"/>
        <end position="202"/>
    </location>
</feature>
<keyword evidence="10" id="KW-1185">Reference proteome</keyword>
<evidence type="ECO:0000313" key="9">
    <source>
        <dbReference type="EMBL" id="MBB2181601.1"/>
    </source>
</evidence>
<name>A0A839JYP5_9FIRM</name>
<dbReference type="GO" id="GO:0005886">
    <property type="term" value="C:plasma membrane"/>
    <property type="evidence" value="ECO:0007669"/>
    <property type="project" value="UniProtKB-SubCell"/>
</dbReference>
<feature type="transmembrane region" description="Helical" evidence="8">
    <location>
        <begin position="269"/>
        <end position="290"/>
    </location>
</feature>
<dbReference type="PANTHER" id="PTHR36838">
    <property type="entry name" value="AUXIN EFFLUX CARRIER FAMILY PROTEIN"/>
    <property type="match status" value="1"/>
</dbReference>
<dbReference type="InterPro" id="IPR038770">
    <property type="entry name" value="Na+/solute_symporter_sf"/>
</dbReference>
<dbReference type="AlphaFoldDB" id="A0A839JYP5"/>
<proteinExistence type="inferred from homology"/>
<evidence type="ECO:0000256" key="7">
    <source>
        <dbReference type="ARBA" id="ARBA00023136"/>
    </source>
</evidence>
<keyword evidence="4" id="KW-1003">Cell membrane</keyword>
<feature type="transmembrane region" description="Helical" evidence="8">
    <location>
        <begin position="54"/>
        <end position="71"/>
    </location>
</feature>
<dbReference type="Gene3D" id="1.20.1530.20">
    <property type="match status" value="1"/>
</dbReference>
<evidence type="ECO:0000256" key="5">
    <source>
        <dbReference type="ARBA" id="ARBA00022692"/>
    </source>
</evidence>
<organism evidence="9 10">
    <name type="scientific">Variimorphobacter saccharofermentans</name>
    <dbReference type="NCBI Taxonomy" id="2755051"/>
    <lineage>
        <taxon>Bacteria</taxon>
        <taxon>Bacillati</taxon>
        <taxon>Bacillota</taxon>
        <taxon>Clostridia</taxon>
        <taxon>Lachnospirales</taxon>
        <taxon>Lachnospiraceae</taxon>
        <taxon>Variimorphobacter</taxon>
    </lineage>
</organism>